<organism evidence="3 4">
    <name type="scientific">Euplotes crassus</name>
    <dbReference type="NCBI Taxonomy" id="5936"/>
    <lineage>
        <taxon>Eukaryota</taxon>
        <taxon>Sar</taxon>
        <taxon>Alveolata</taxon>
        <taxon>Ciliophora</taxon>
        <taxon>Intramacronucleata</taxon>
        <taxon>Spirotrichea</taxon>
        <taxon>Hypotrichia</taxon>
        <taxon>Euplotida</taxon>
        <taxon>Euplotidae</taxon>
        <taxon>Moneuplotes</taxon>
    </lineage>
</organism>
<keyword evidence="1" id="KW-0732">Signal</keyword>
<dbReference type="Gene3D" id="3.40.50.1820">
    <property type="entry name" value="alpha/beta hydrolase"/>
    <property type="match status" value="1"/>
</dbReference>
<reference evidence="3" key="1">
    <citation type="submission" date="2023-07" db="EMBL/GenBank/DDBJ databases">
        <authorList>
            <consortium name="AG Swart"/>
            <person name="Singh M."/>
            <person name="Singh A."/>
            <person name="Seah K."/>
            <person name="Emmerich C."/>
        </authorList>
    </citation>
    <scope>NUCLEOTIDE SEQUENCE</scope>
    <source>
        <strain evidence="3">DP1</strain>
    </source>
</reference>
<keyword evidence="4" id="KW-1185">Reference proteome</keyword>
<sequence length="396" mass="44424">MLKRTKHFGVAVAILLLLCGPTLAQLDGDTDLSVRCNRYGFGYEEYQVTTEDGYINTLMRIPYAPDNQGVPNKPPVYLIPSVLLTAEMFTHLGPENSPAFNLASQGFDVWISNQRGTIHSQDHVELDPDDPDSGYWDYDLVSYRQDYMADITTIKDSTGYGTVGVLGFHNGAAALAYAMAIEPEYFNENVNVGVLMAFIPSYAHSNAPIFAIASYTTGMNNMLASMGVDVMSPAALTFIHRTICVNIPLICSFIDGIWNGEINPFTDTISGIQNRYLLNRDLFPPRLNNHLTQSFSSGEVTYYDYGSEENLERYGSENPPLIPFENTDNPVAMFMASLDLSYGHEDDEWYADLIGDDLVFYQYYEMSHYGFIIGDTQLYLPDLGEVFEEHAEQRNE</sequence>
<evidence type="ECO:0000256" key="1">
    <source>
        <dbReference type="SAM" id="SignalP"/>
    </source>
</evidence>
<dbReference type="PANTHER" id="PTHR11005">
    <property type="entry name" value="LYSOSOMAL ACID LIPASE-RELATED"/>
    <property type="match status" value="1"/>
</dbReference>
<dbReference type="AlphaFoldDB" id="A0AAD1XGC0"/>
<evidence type="ECO:0000313" key="3">
    <source>
        <dbReference type="EMBL" id="CAI2371352.1"/>
    </source>
</evidence>
<dbReference type="Pfam" id="PF04083">
    <property type="entry name" value="Abhydro_lipase"/>
    <property type="match status" value="1"/>
</dbReference>
<accession>A0AAD1XGC0</accession>
<proteinExistence type="predicted"/>
<comment type="caution">
    <text evidence="3">The sequence shown here is derived from an EMBL/GenBank/DDBJ whole genome shotgun (WGS) entry which is preliminary data.</text>
</comment>
<feature type="domain" description="Partial AB-hydrolase lipase" evidence="2">
    <location>
        <begin position="35"/>
        <end position="79"/>
    </location>
</feature>
<evidence type="ECO:0000259" key="2">
    <source>
        <dbReference type="Pfam" id="PF04083"/>
    </source>
</evidence>
<dbReference type="EMBL" id="CAMPGE010012583">
    <property type="protein sequence ID" value="CAI2371352.1"/>
    <property type="molecule type" value="Genomic_DNA"/>
</dbReference>
<feature type="signal peptide" evidence="1">
    <location>
        <begin position="1"/>
        <end position="24"/>
    </location>
</feature>
<dbReference type="InterPro" id="IPR029058">
    <property type="entry name" value="AB_hydrolase_fold"/>
</dbReference>
<gene>
    <name evidence="3" type="ORF">ECRASSUSDP1_LOCUS12673</name>
</gene>
<dbReference type="GO" id="GO:0006629">
    <property type="term" value="P:lipid metabolic process"/>
    <property type="evidence" value="ECO:0007669"/>
    <property type="project" value="InterPro"/>
</dbReference>
<dbReference type="SUPFAM" id="SSF53474">
    <property type="entry name" value="alpha/beta-Hydrolases"/>
    <property type="match status" value="1"/>
</dbReference>
<evidence type="ECO:0000313" key="4">
    <source>
        <dbReference type="Proteomes" id="UP001295684"/>
    </source>
</evidence>
<dbReference type="InterPro" id="IPR006693">
    <property type="entry name" value="AB_hydrolase_lipase"/>
</dbReference>
<feature type="chain" id="PRO_5042090550" description="Partial AB-hydrolase lipase domain-containing protein" evidence="1">
    <location>
        <begin position="25"/>
        <end position="396"/>
    </location>
</feature>
<name>A0AAD1XGC0_EUPCR</name>
<protein>
    <recommendedName>
        <fullName evidence="2">Partial AB-hydrolase lipase domain-containing protein</fullName>
    </recommendedName>
</protein>
<dbReference type="Proteomes" id="UP001295684">
    <property type="component" value="Unassembled WGS sequence"/>
</dbReference>